<dbReference type="InterPro" id="IPR013087">
    <property type="entry name" value="Znf_C2H2_type"/>
</dbReference>
<dbReference type="EMBL" id="MN740758">
    <property type="protein sequence ID" value="QHS81487.1"/>
    <property type="molecule type" value="Genomic_DNA"/>
</dbReference>
<feature type="domain" description="C2H2-type" evidence="1">
    <location>
        <begin position="118"/>
        <end position="139"/>
    </location>
</feature>
<organism evidence="2">
    <name type="scientific">viral metagenome</name>
    <dbReference type="NCBI Taxonomy" id="1070528"/>
    <lineage>
        <taxon>unclassified sequences</taxon>
        <taxon>metagenomes</taxon>
        <taxon>organismal metagenomes</taxon>
    </lineage>
</organism>
<proteinExistence type="predicted"/>
<dbReference type="PROSITE" id="PS00028">
    <property type="entry name" value="ZINC_FINGER_C2H2_1"/>
    <property type="match status" value="1"/>
</dbReference>
<dbReference type="InterPro" id="IPR027434">
    <property type="entry name" value="Homing_endonucl"/>
</dbReference>
<sequence>MSINKEKYIQWFCGFYEGEGSISNYKSNNNRLRLSISQNDIVPLELAQKIWGGTIHKRERTSPASNKQCCGYEWRISHNTALVFINDIKPFMIIPYKINQIATALANAEAGLDRRFKCKDCDADYASPAGRRRHWLSIHSNPDASISETTEMRDNQIAGNPLEHTLPKI</sequence>
<dbReference type="AlphaFoldDB" id="A0A6C0ANU1"/>
<accession>A0A6C0ANU1</accession>
<dbReference type="Gene3D" id="3.10.28.10">
    <property type="entry name" value="Homing endonucleases"/>
    <property type="match status" value="1"/>
</dbReference>
<dbReference type="SUPFAM" id="SSF55608">
    <property type="entry name" value="Homing endonucleases"/>
    <property type="match status" value="1"/>
</dbReference>
<reference evidence="2" key="1">
    <citation type="journal article" date="2020" name="Nature">
        <title>Giant virus diversity and host interactions through global metagenomics.</title>
        <authorList>
            <person name="Schulz F."/>
            <person name="Roux S."/>
            <person name="Paez-Espino D."/>
            <person name="Jungbluth S."/>
            <person name="Walsh D.A."/>
            <person name="Denef V.J."/>
            <person name="McMahon K.D."/>
            <person name="Konstantinidis K.T."/>
            <person name="Eloe-Fadrosh E.A."/>
            <person name="Kyrpides N.C."/>
            <person name="Woyke T."/>
        </authorList>
    </citation>
    <scope>NUCLEOTIDE SEQUENCE</scope>
    <source>
        <strain evidence="2">GVMAG-S-1101164-72</strain>
    </source>
</reference>
<evidence type="ECO:0000313" key="2">
    <source>
        <dbReference type="EMBL" id="QHS81487.1"/>
    </source>
</evidence>
<name>A0A6C0ANU1_9ZZZZ</name>
<protein>
    <recommendedName>
        <fullName evidence="1">C2H2-type domain-containing protein</fullName>
    </recommendedName>
</protein>
<evidence type="ECO:0000259" key="1">
    <source>
        <dbReference type="PROSITE" id="PS00028"/>
    </source>
</evidence>